<reference evidence="2" key="1">
    <citation type="submission" date="2013-11" db="EMBL/GenBank/DDBJ databases">
        <title>Discovery of phiAGATE novel phage infecting Bacillus pumilus leads to new insights in phylogeny of subfamily Spounavirinae.</title>
        <authorList>
            <person name="Barylski J."/>
            <person name="Nowicki G."/>
            <person name="Gozdzicka-Jozefiak A."/>
        </authorList>
    </citation>
    <scope>NUCLEOTIDE SEQUENCE [LARGE SCALE GENOMIC DNA]</scope>
</reference>
<feature type="region of interest" description="Disordered" evidence="1">
    <location>
        <begin position="184"/>
        <end position="204"/>
    </location>
</feature>
<dbReference type="Proteomes" id="UP000010364">
    <property type="component" value="Segment"/>
</dbReference>
<proteinExistence type="predicted"/>
<sequence>MSEQDFSNLDESLIKYVRRGVLWVDKKPVYIIELIKERDTAYVCAFEVQTEGVDPKSPPMKKGQFIPKKSAQFSQQTTLGRIADSLYSRNKKEKKSWRPSPPVFVCPVVHNQLDTFSGKLGSGFFEHTPDRWTTQGGQRKYERGTPTGVFVGLDSIVWEEKVSIPADSVVKALSAGGGNDFYDFTGEDKNENPNNPLGGAYKGM</sequence>
<dbReference type="EMBL" id="JX238501">
    <property type="protein sequence ID" value="AGB62727.1"/>
    <property type="molecule type" value="Genomic_DNA"/>
</dbReference>
<dbReference type="OrthoDB" id="24648at10239"/>
<dbReference type="RefSeq" id="YP_007349320.1">
    <property type="nucleotide sequence ID" value="NC_020081.2"/>
</dbReference>
<organism evidence="2 3">
    <name type="scientific">Bacillus phage phiAGATE</name>
    <dbReference type="NCBI Taxonomy" id="1204533"/>
    <lineage>
        <taxon>Viruses</taxon>
        <taxon>Duplodnaviria</taxon>
        <taxon>Heunggongvirae</taxon>
        <taxon>Uroviricota</taxon>
        <taxon>Caudoviricetes</taxon>
        <taxon>Herelleviridae</taxon>
        <taxon>Bastillevirinae</taxon>
        <taxon>Agatevirus</taxon>
        <taxon>Agatevirus agate</taxon>
    </lineage>
</organism>
<dbReference type="GeneID" id="14516130"/>
<protein>
    <submittedName>
        <fullName evidence="2">Uncharacterized protein</fullName>
    </submittedName>
</protein>
<dbReference type="KEGG" id="vg:14516130"/>
<evidence type="ECO:0000313" key="3">
    <source>
        <dbReference type="Proteomes" id="UP000010364"/>
    </source>
</evidence>
<keyword evidence="3" id="KW-1185">Reference proteome</keyword>
<evidence type="ECO:0000256" key="1">
    <source>
        <dbReference type="SAM" id="MobiDB-lite"/>
    </source>
</evidence>
<evidence type="ECO:0000313" key="2">
    <source>
        <dbReference type="EMBL" id="AGB62727.1"/>
    </source>
</evidence>
<name>L0LAG4_9CAUD</name>
<accession>L0LAG4</accession>